<dbReference type="InterPro" id="IPR012338">
    <property type="entry name" value="Beta-lactam/transpept-like"/>
</dbReference>
<dbReference type="Proteomes" id="UP000829401">
    <property type="component" value="Chromosome"/>
</dbReference>
<dbReference type="Pfam" id="PF00144">
    <property type="entry name" value="Beta-lactamase"/>
    <property type="match status" value="1"/>
</dbReference>
<dbReference type="PANTHER" id="PTHR43283:SF3">
    <property type="entry name" value="BETA-LACTAMASE FAMILY PROTEIN (AFU_ORTHOLOGUE AFUA_5G07500)"/>
    <property type="match status" value="1"/>
</dbReference>
<protein>
    <submittedName>
        <fullName evidence="2">Beta-lactamase family protein</fullName>
    </submittedName>
</protein>
<dbReference type="KEGG" id="aaco:K1I37_11195"/>
<organism evidence="2 3">
    <name type="scientific">Alicyclobacillus acidoterrestris (strain ATCC 49025 / DSM 3922 / CIP 106132 / NCIMB 13137 / GD3B)</name>
    <dbReference type="NCBI Taxonomy" id="1356854"/>
    <lineage>
        <taxon>Bacteria</taxon>
        <taxon>Bacillati</taxon>
        <taxon>Bacillota</taxon>
        <taxon>Bacilli</taxon>
        <taxon>Bacillales</taxon>
        <taxon>Alicyclobacillaceae</taxon>
        <taxon>Alicyclobacillus</taxon>
    </lineage>
</organism>
<accession>A0A9E6ZQJ3</accession>
<dbReference type="EMBL" id="CP080467">
    <property type="protein sequence ID" value="UNO47299.1"/>
    <property type="molecule type" value="Genomic_DNA"/>
</dbReference>
<keyword evidence="3" id="KW-1185">Reference proteome</keyword>
<sequence>MTTDTIFWIASMTKAVTSVAAMQLVEQGKLHLDEPIERVLPELTTVKVLEGFSESGEPRLRAPKRPMTLRHLLTQSNTETSRSARRLFLIRVTVGNTASPTFWKVCGTSLSGARRVRQTDKAVASLTLHGPCVSRT</sequence>
<dbReference type="AlphaFoldDB" id="A0A9E6ZQJ3"/>
<reference evidence="3" key="1">
    <citation type="journal article" date="2022" name="G3 (Bethesda)">
        <title>Unveiling the complete genome sequence of Alicyclobacillus acidoterrestris DSM 3922T, a taint-producing strain.</title>
        <authorList>
            <person name="Leonardo I.C."/>
            <person name="Barreto Crespo M.T."/>
            <person name="Gaspar F.B."/>
        </authorList>
    </citation>
    <scope>NUCLEOTIDE SEQUENCE [LARGE SCALE GENOMIC DNA]</scope>
    <source>
        <strain evidence="3">DSM 3922</strain>
    </source>
</reference>
<proteinExistence type="predicted"/>
<dbReference type="InterPro" id="IPR001466">
    <property type="entry name" value="Beta-lactam-related"/>
</dbReference>
<evidence type="ECO:0000313" key="2">
    <source>
        <dbReference type="EMBL" id="UNO47299.1"/>
    </source>
</evidence>
<dbReference type="RefSeq" id="WP_236613848.1">
    <property type="nucleotide sequence ID" value="NZ_AURB01000107.1"/>
</dbReference>
<dbReference type="PANTHER" id="PTHR43283">
    <property type="entry name" value="BETA-LACTAMASE-RELATED"/>
    <property type="match status" value="1"/>
</dbReference>
<name>A0A9E6ZQJ3_ALIAG</name>
<feature type="domain" description="Beta-lactamase-related" evidence="1">
    <location>
        <begin position="1"/>
        <end position="76"/>
    </location>
</feature>
<dbReference type="SUPFAM" id="SSF56601">
    <property type="entry name" value="beta-lactamase/transpeptidase-like"/>
    <property type="match status" value="1"/>
</dbReference>
<evidence type="ECO:0000313" key="3">
    <source>
        <dbReference type="Proteomes" id="UP000829401"/>
    </source>
</evidence>
<dbReference type="Gene3D" id="3.40.710.10">
    <property type="entry name" value="DD-peptidase/beta-lactamase superfamily"/>
    <property type="match status" value="1"/>
</dbReference>
<gene>
    <name evidence="2" type="ORF">K1I37_11195</name>
</gene>
<dbReference type="InterPro" id="IPR050789">
    <property type="entry name" value="Diverse_Enzym_Activities"/>
</dbReference>
<evidence type="ECO:0000259" key="1">
    <source>
        <dbReference type="Pfam" id="PF00144"/>
    </source>
</evidence>